<dbReference type="AlphaFoldDB" id="A0A4Y3QZH6"/>
<proteinExistence type="predicted"/>
<organism evidence="3 4">
    <name type="scientific">Streptomyces cacaoi</name>
    <dbReference type="NCBI Taxonomy" id="1898"/>
    <lineage>
        <taxon>Bacteria</taxon>
        <taxon>Bacillati</taxon>
        <taxon>Actinomycetota</taxon>
        <taxon>Actinomycetes</taxon>
        <taxon>Kitasatosporales</taxon>
        <taxon>Streptomycetaceae</taxon>
        <taxon>Streptomyces</taxon>
    </lineage>
</organism>
<evidence type="ECO:0000256" key="1">
    <source>
        <dbReference type="SAM" id="MobiDB-lite"/>
    </source>
</evidence>
<keyword evidence="4" id="KW-1185">Reference proteome</keyword>
<dbReference type="EMBL" id="BJMM01000007">
    <property type="protein sequence ID" value="GEB49340.1"/>
    <property type="molecule type" value="Genomic_DNA"/>
</dbReference>
<dbReference type="RefSeq" id="WP_051846667.1">
    <property type="nucleotide sequence ID" value="NZ_BJMM01000007.1"/>
</dbReference>
<dbReference type="Pfam" id="PF12401">
    <property type="entry name" value="FhaA_N"/>
    <property type="match status" value="1"/>
</dbReference>
<accession>A0A4Y3QZH6</accession>
<protein>
    <recommendedName>
        <fullName evidence="2">FhaA N-terminal domain-containing protein</fullName>
    </recommendedName>
</protein>
<evidence type="ECO:0000313" key="4">
    <source>
        <dbReference type="Proteomes" id="UP000319210"/>
    </source>
</evidence>
<feature type="domain" description="FhaA N-terminal" evidence="2">
    <location>
        <begin position="6"/>
        <end position="109"/>
    </location>
</feature>
<name>A0A4Y3QZH6_STRCI</name>
<dbReference type="InterPro" id="IPR022128">
    <property type="entry name" value="FhaA_N"/>
</dbReference>
<comment type="caution">
    <text evidence="3">The sequence shown here is derived from an EMBL/GenBank/DDBJ whole genome shotgun (WGS) entry which is preliminary data.</text>
</comment>
<evidence type="ECO:0000259" key="2">
    <source>
        <dbReference type="Pfam" id="PF12401"/>
    </source>
</evidence>
<gene>
    <name evidence="3" type="ORF">SCA03_18910</name>
</gene>
<dbReference type="InterPro" id="IPR042287">
    <property type="entry name" value="FhaA_N_sf"/>
</dbReference>
<feature type="region of interest" description="Disordered" evidence="1">
    <location>
        <begin position="127"/>
        <end position="208"/>
    </location>
</feature>
<dbReference type="Gene3D" id="3.30.2320.60">
    <property type="entry name" value="FhaA, phosphopeptide-binding domain (DUF3662)"/>
    <property type="match status" value="1"/>
</dbReference>
<evidence type="ECO:0000313" key="3">
    <source>
        <dbReference type="EMBL" id="GEB49340.1"/>
    </source>
</evidence>
<dbReference type="OrthoDB" id="4284589at2"/>
<dbReference type="Proteomes" id="UP000319210">
    <property type="component" value="Unassembled WGS sequence"/>
</dbReference>
<feature type="compositionally biased region" description="Pro residues" evidence="1">
    <location>
        <begin position="141"/>
        <end position="175"/>
    </location>
</feature>
<sequence length="208" mass="22924">MGQIGKFERAMERWTARVWEAVRGPRPPRLEVVDVLRKECDDKAMILGHARAMVPNHFTIELPPESHALLAPHQDTLGLQLATLIRRYAAERRYVFAGPVVVRLARHPEAVPRYRVRSAVRAAVRVPAAGRDDRTQLLPLPTEPPCPPPAAGPPPPPRPPGTRRPPHPPFPPIPAVPSESPVGLTPDGAPRADIGPGLPSRETETRQW</sequence>
<reference evidence="3 4" key="1">
    <citation type="submission" date="2019-06" db="EMBL/GenBank/DDBJ databases">
        <title>Whole genome shotgun sequence of Streptomyces cacaoi subsp. cacaoi NBRC 12748.</title>
        <authorList>
            <person name="Hosoyama A."/>
            <person name="Uohara A."/>
            <person name="Ohji S."/>
            <person name="Ichikawa N."/>
        </authorList>
    </citation>
    <scope>NUCLEOTIDE SEQUENCE [LARGE SCALE GENOMIC DNA]</scope>
    <source>
        <strain evidence="3 4">NBRC 12748</strain>
    </source>
</reference>